<name>A0ACB0M0E1_TRIPR</name>
<keyword evidence="2" id="KW-1185">Reference proteome</keyword>
<evidence type="ECO:0000313" key="1">
    <source>
        <dbReference type="EMBL" id="CAJ2674665.1"/>
    </source>
</evidence>
<accession>A0ACB0M0E1</accession>
<organism evidence="1 2">
    <name type="scientific">Trifolium pratense</name>
    <name type="common">Red clover</name>
    <dbReference type="NCBI Taxonomy" id="57577"/>
    <lineage>
        <taxon>Eukaryota</taxon>
        <taxon>Viridiplantae</taxon>
        <taxon>Streptophyta</taxon>
        <taxon>Embryophyta</taxon>
        <taxon>Tracheophyta</taxon>
        <taxon>Spermatophyta</taxon>
        <taxon>Magnoliopsida</taxon>
        <taxon>eudicotyledons</taxon>
        <taxon>Gunneridae</taxon>
        <taxon>Pentapetalae</taxon>
        <taxon>rosids</taxon>
        <taxon>fabids</taxon>
        <taxon>Fabales</taxon>
        <taxon>Fabaceae</taxon>
        <taxon>Papilionoideae</taxon>
        <taxon>50 kb inversion clade</taxon>
        <taxon>NPAAA clade</taxon>
        <taxon>Hologalegina</taxon>
        <taxon>IRL clade</taxon>
        <taxon>Trifolieae</taxon>
        <taxon>Trifolium</taxon>
    </lineage>
</organism>
<reference evidence="1" key="1">
    <citation type="submission" date="2023-10" db="EMBL/GenBank/DDBJ databases">
        <authorList>
            <person name="Rodriguez Cubillos JULIANA M."/>
            <person name="De Vega J."/>
        </authorList>
    </citation>
    <scope>NUCLEOTIDE SEQUENCE</scope>
</reference>
<evidence type="ECO:0000313" key="2">
    <source>
        <dbReference type="Proteomes" id="UP001177021"/>
    </source>
</evidence>
<proteinExistence type="predicted"/>
<comment type="caution">
    <text evidence="1">The sequence shown here is derived from an EMBL/GenBank/DDBJ whole genome shotgun (WGS) entry which is preliminary data.</text>
</comment>
<dbReference type="EMBL" id="CASHSV030000716">
    <property type="protein sequence ID" value="CAJ2674665.1"/>
    <property type="molecule type" value="Genomic_DNA"/>
</dbReference>
<gene>
    <name evidence="1" type="ORF">MILVUS5_LOCUS37863</name>
</gene>
<dbReference type="Proteomes" id="UP001177021">
    <property type="component" value="Unassembled WGS sequence"/>
</dbReference>
<protein>
    <submittedName>
        <fullName evidence="1">Uncharacterized protein</fullName>
    </submittedName>
</protein>
<sequence length="727" mass="82412">MYREKSFLCFLQIMIFVLLLHHNHHQTCYATNSKNKTCPPSSCGKISNIKYPFRLKNDPTTCGDPRYELSCENNKTMLTLSSAKYYVKSINYKNYTIRLVDPGIQESESDCSSIPRYFLTTSNFTSSYYPSYPGDPYQTFQDRIVGTLPLFQHVVYMNCSNPVRDDPVYADTSSCIKLNSQGGHVYVIAGDLTVGNLKHNDCHVEVVTAISFFGYNISNDEPLNFYQKFSYSEIHRMLVDGFEVSWLSSPCEDLCGNSNDCYLRETTWSPKCSDHGDYCITTMGFHVDCGTPSKLRMFVEGTMYGIARGFLQAFGATIFDGSRGISESKLGIDIGTILGKYVLSAYILVRLMVGVVVFFAKLIHTYRIRHTSMYENIEDFLQGNSLMPIRYSYKEIKNITRGFKDKLGEGGYGKVYKGKLRSGPLVAIKMLGKPKGNQNGQDFVSEVATIGKIHHTNVVRLIGFCVEGSKRALVYDFMPNSSLDKYISSRDDHISLTYKQMYEISLGVARGIAYLHQGCDMQILHFDIKPHNILLDKDFIAKVSDFGLAKLYPVENSIVTLTAARGTIGYMAPELFYKNIGRVSYKADVYSFGMLLMEIANRRRNLNSNADDSSQIFFPYWIYNELIEEREIEMLGEVTDEDKKNVKKMFIVALWCIQLKPNDRPSMDKVIEMLEGDTKDIQIPPKPSPYPTEFIQDHVTSSSESVSDDDATSSISFLEETIEVPLL</sequence>